<dbReference type="InterPro" id="IPR016461">
    <property type="entry name" value="COMT-like"/>
</dbReference>
<dbReference type="InterPro" id="IPR012967">
    <property type="entry name" value="COMT_dimerisation"/>
</dbReference>
<dbReference type="Gene3D" id="1.10.10.10">
    <property type="entry name" value="Winged helix-like DNA-binding domain superfamily/Winged helix DNA-binding domain"/>
    <property type="match status" value="1"/>
</dbReference>
<dbReference type="SUPFAM" id="SSF53335">
    <property type="entry name" value="S-adenosyl-L-methionine-dependent methyltransferases"/>
    <property type="match status" value="1"/>
</dbReference>
<keyword evidence="2" id="KW-0808">Transferase</keyword>
<evidence type="ECO:0000256" key="2">
    <source>
        <dbReference type="ARBA" id="ARBA00022679"/>
    </source>
</evidence>
<keyword evidence="7" id="KW-1185">Reference proteome</keyword>
<organism evidence="6 7">
    <name type="scientific">Hibiscus sabdariffa</name>
    <name type="common">roselle</name>
    <dbReference type="NCBI Taxonomy" id="183260"/>
    <lineage>
        <taxon>Eukaryota</taxon>
        <taxon>Viridiplantae</taxon>
        <taxon>Streptophyta</taxon>
        <taxon>Embryophyta</taxon>
        <taxon>Tracheophyta</taxon>
        <taxon>Spermatophyta</taxon>
        <taxon>Magnoliopsida</taxon>
        <taxon>eudicotyledons</taxon>
        <taxon>Gunneridae</taxon>
        <taxon>Pentapetalae</taxon>
        <taxon>rosids</taxon>
        <taxon>malvids</taxon>
        <taxon>Malvales</taxon>
        <taxon>Malvaceae</taxon>
        <taxon>Malvoideae</taxon>
        <taxon>Hibiscus</taxon>
    </lineage>
</organism>
<dbReference type="InterPro" id="IPR001077">
    <property type="entry name" value="COMT_C"/>
</dbReference>
<protein>
    <submittedName>
        <fullName evidence="6">Uncharacterized protein</fullName>
    </submittedName>
</protein>
<feature type="domain" description="O-methyltransferase dimerisation" evidence="5">
    <location>
        <begin position="22"/>
        <end position="114"/>
    </location>
</feature>
<dbReference type="PROSITE" id="PS51683">
    <property type="entry name" value="SAM_OMT_II"/>
    <property type="match status" value="1"/>
</dbReference>
<accession>A0ABR2C4Q0</accession>
<sequence length="363" mass="39882">MDSTQITPPHFSNEEANLLALEFTFSSAVPMVLTTAIQLDTFEIMAKAGPGALLSPKDVASQLPTNNPDAPLMIDRMFRLLASYSILTCSLRTLPDGNVERLYGLGPVCKFFTKNEDGVSLSPLHALCLDKVVAESWYCLKDAVLEGGDPFHKAHGMDLYEHNGTDPRFSKAFNRAMSDHSTITMKKILETYDGFEGIKTLVDVGGGIGTSLHSIVSKYPTIKGINFDLPHVINNAPSYPGVEHVGGNMFESVPKGDAIFMKWICHNYNDERCLKILKKCHEALPEKGKVMVADSNHSDYPDASTATKFAALFDCFMMRGGGNLGRERTAKEFEALAKAAGFQGFQVKCCAYGTYIMEFYKNA</sequence>
<keyword evidence="1" id="KW-0489">Methyltransferase</keyword>
<comment type="caution">
    <text evidence="6">The sequence shown here is derived from an EMBL/GenBank/DDBJ whole genome shotgun (WGS) entry which is preliminary data.</text>
</comment>
<reference evidence="6 7" key="1">
    <citation type="journal article" date="2024" name="G3 (Bethesda)">
        <title>Genome assembly of Hibiscus sabdariffa L. provides insights into metabolisms of medicinal natural products.</title>
        <authorList>
            <person name="Kim T."/>
        </authorList>
    </citation>
    <scope>NUCLEOTIDE SEQUENCE [LARGE SCALE GENOMIC DNA]</scope>
    <source>
        <strain evidence="6">TK-2024</strain>
        <tissue evidence="6">Old leaves</tissue>
    </source>
</reference>
<keyword evidence="3" id="KW-0949">S-adenosyl-L-methionine</keyword>
<dbReference type="InterPro" id="IPR029063">
    <property type="entry name" value="SAM-dependent_MTases_sf"/>
</dbReference>
<evidence type="ECO:0000256" key="3">
    <source>
        <dbReference type="ARBA" id="ARBA00022691"/>
    </source>
</evidence>
<dbReference type="InterPro" id="IPR036390">
    <property type="entry name" value="WH_DNA-bd_sf"/>
</dbReference>
<dbReference type="PIRSF" id="PIRSF005739">
    <property type="entry name" value="O-mtase"/>
    <property type="match status" value="1"/>
</dbReference>
<gene>
    <name evidence="6" type="ORF">V6N12_009107</name>
</gene>
<dbReference type="SUPFAM" id="SSF46785">
    <property type="entry name" value="Winged helix' DNA-binding domain"/>
    <property type="match status" value="1"/>
</dbReference>
<evidence type="ECO:0000256" key="1">
    <source>
        <dbReference type="ARBA" id="ARBA00022603"/>
    </source>
</evidence>
<dbReference type="Pfam" id="PF00891">
    <property type="entry name" value="Methyltransf_2"/>
    <property type="match status" value="1"/>
</dbReference>
<name>A0ABR2C4Q0_9ROSI</name>
<evidence type="ECO:0000313" key="6">
    <source>
        <dbReference type="EMBL" id="KAK8514401.1"/>
    </source>
</evidence>
<evidence type="ECO:0000259" key="5">
    <source>
        <dbReference type="Pfam" id="PF08100"/>
    </source>
</evidence>
<dbReference type="InterPro" id="IPR036388">
    <property type="entry name" value="WH-like_DNA-bd_sf"/>
</dbReference>
<feature type="domain" description="O-methyltransferase C-terminal" evidence="4">
    <location>
        <begin position="137"/>
        <end position="343"/>
    </location>
</feature>
<proteinExistence type="predicted"/>
<dbReference type="Pfam" id="PF08100">
    <property type="entry name" value="Dimerisation"/>
    <property type="match status" value="1"/>
</dbReference>
<dbReference type="Proteomes" id="UP001472677">
    <property type="component" value="Unassembled WGS sequence"/>
</dbReference>
<dbReference type="EMBL" id="JBBPBM010000067">
    <property type="protein sequence ID" value="KAK8514401.1"/>
    <property type="molecule type" value="Genomic_DNA"/>
</dbReference>
<evidence type="ECO:0000259" key="4">
    <source>
        <dbReference type="Pfam" id="PF00891"/>
    </source>
</evidence>
<evidence type="ECO:0000313" key="7">
    <source>
        <dbReference type="Proteomes" id="UP001472677"/>
    </source>
</evidence>
<dbReference type="PANTHER" id="PTHR11746">
    <property type="entry name" value="O-METHYLTRANSFERASE"/>
    <property type="match status" value="1"/>
</dbReference>
<dbReference type="Gene3D" id="3.40.50.150">
    <property type="entry name" value="Vaccinia Virus protein VP39"/>
    <property type="match status" value="1"/>
</dbReference>